<evidence type="ECO:0000256" key="1">
    <source>
        <dbReference type="ARBA" id="ARBA00023015"/>
    </source>
</evidence>
<dbReference type="CDD" id="cd06170">
    <property type="entry name" value="LuxR_C_like"/>
    <property type="match status" value="1"/>
</dbReference>
<evidence type="ECO:0000313" key="10">
    <source>
        <dbReference type="Proteomes" id="UP000374630"/>
    </source>
</evidence>
<dbReference type="GO" id="GO:0003677">
    <property type="term" value="F:DNA binding"/>
    <property type="evidence" value="ECO:0007669"/>
    <property type="project" value="UniProtKB-KW"/>
</dbReference>
<dbReference type="Proteomes" id="UP000374630">
    <property type="component" value="Unassembled WGS sequence"/>
</dbReference>
<name>A0A5J5DXE9_9BIFI</name>
<keyword evidence="10" id="KW-1185">Reference proteome</keyword>
<feature type="domain" description="HTH luxR-type" evidence="5">
    <location>
        <begin position="152"/>
        <end position="217"/>
    </location>
</feature>
<dbReference type="PANTHER" id="PTHR43214:SF24">
    <property type="entry name" value="TRANSCRIPTIONAL REGULATORY PROTEIN NARL-RELATED"/>
    <property type="match status" value="1"/>
</dbReference>
<dbReference type="SUPFAM" id="SSF52172">
    <property type="entry name" value="CheY-like"/>
    <property type="match status" value="1"/>
</dbReference>
<keyword evidence="1" id="KW-0805">Transcription regulation</keyword>
<accession>A0A5J5DXE9</accession>
<feature type="domain" description="Response regulatory" evidence="6">
    <location>
        <begin position="6"/>
        <end position="125"/>
    </location>
</feature>
<organism evidence="8 9">
    <name type="scientific">Bifidobacterium vespertilionis</name>
    <dbReference type="NCBI Taxonomy" id="2562524"/>
    <lineage>
        <taxon>Bacteria</taxon>
        <taxon>Bacillati</taxon>
        <taxon>Actinomycetota</taxon>
        <taxon>Actinomycetes</taxon>
        <taxon>Bifidobacteriales</taxon>
        <taxon>Bifidobacteriaceae</taxon>
        <taxon>Bifidobacterium</taxon>
    </lineage>
</organism>
<dbReference type="PANTHER" id="PTHR43214">
    <property type="entry name" value="TWO-COMPONENT RESPONSE REGULATOR"/>
    <property type="match status" value="1"/>
</dbReference>
<dbReference type="Pfam" id="PF00196">
    <property type="entry name" value="GerE"/>
    <property type="match status" value="1"/>
</dbReference>
<dbReference type="EMBL" id="RZNZ01000003">
    <property type="protein sequence ID" value="KAA8821597.1"/>
    <property type="molecule type" value="Genomic_DNA"/>
</dbReference>
<dbReference type="PROSITE" id="PS50043">
    <property type="entry name" value="HTH_LUXR_2"/>
    <property type="match status" value="1"/>
</dbReference>
<evidence type="ECO:0000256" key="3">
    <source>
        <dbReference type="ARBA" id="ARBA00023163"/>
    </source>
</evidence>
<dbReference type="InterPro" id="IPR011006">
    <property type="entry name" value="CheY-like_superfamily"/>
</dbReference>
<keyword evidence="3" id="KW-0804">Transcription</keyword>
<evidence type="ECO:0000313" key="9">
    <source>
        <dbReference type="Proteomes" id="UP000345527"/>
    </source>
</evidence>
<dbReference type="EMBL" id="RZOA01000001">
    <property type="protein sequence ID" value="KAA8824677.1"/>
    <property type="molecule type" value="Genomic_DNA"/>
</dbReference>
<proteinExistence type="predicted"/>
<dbReference type="GO" id="GO:0000160">
    <property type="term" value="P:phosphorelay signal transduction system"/>
    <property type="evidence" value="ECO:0007669"/>
    <property type="project" value="InterPro"/>
</dbReference>
<dbReference type="InterPro" id="IPR001789">
    <property type="entry name" value="Sig_transdc_resp-reg_receiver"/>
</dbReference>
<dbReference type="Proteomes" id="UP000345527">
    <property type="component" value="Unassembled WGS sequence"/>
</dbReference>
<evidence type="ECO:0000313" key="8">
    <source>
        <dbReference type="EMBL" id="KAA8824677.1"/>
    </source>
</evidence>
<dbReference type="Gene3D" id="3.40.50.2300">
    <property type="match status" value="1"/>
</dbReference>
<dbReference type="AlphaFoldDB" id="A0A5J5DXE9"/>
<dbReference type="RefSeq" id="WP_150353000.1">
    <property type="nucleotide sequence ID" value="NZ_RZNZ01000003.1"/>
</dbReference>
<protein>
    <submittedName>
        <fullName evidence="8">Response regulator transcription factor</fullName>
    </submittedName>
</protein>
<dbReference type="InterPro" id="IPR039420">
    <property type="entry name" value="WalR-like"/>
</dbReference>
<sequence length="219" mass="23659">MEGRIRLAIADNDAITLAALRDILGRRHKALDVTWTATHGEDAVARCLDAAQRPALLLLDMSMGEMSGPSICREIRRHGALPRILAITSFEPGVYAAKAARAGAQGLVVKDSPALIRRAIGVVLTGGTFNACSPSVSFEDSEAAFRRLRKTPAEGVGRLSDQERSVMDLCMQGLTLEEIAGRLGVAASTVRTHVRRVKEKLGAKTLAQAVMMVMEHRYE</sequence>
<dbReference type="Pfam" id="PF00072">
    <property type="entry name" value="Response_reg"/>
    <property type="match status" value="1"/>
</dbReference>
<dbReference type="PRINTS" id="PR00038">
    <property type="entry name" value="HTHLUXR"/>
</dbReference>
<dbReference type="InterPro" id="IPR000792">
    <property type="entry name" value="Tscrpt_reg_LuxR_C"/>
</dbReference>
<dbReference type="OrthoDB" id="3231157at2"/>
<dbReference type="GO" id="GO:0006355">
    <property type="term" value="P:regulation of DNA-templated transcription"/>
    <property type="evidence" value="ECO:0007669"/>
    <property type="project" value="InterPro"/>
</dbReference>
<reference evidence="9 10" key="1">
    <citation type="journal article" date="2019" name="Syst. Appl. Microbiol.">
        <title>Characterization of Bifidobacterium species in feaces of the Egyptian fruit bat: Description of B. vespertilionis sp. nov. and B. rousetti sp. nov.</title>
        <authorList>
            <person name="Modesto M."/>
            <person name="Satti M."/>
            <person name="Watanabe K."/>
            <person name="Puglisi E."/>
            <person name="Morelli L."/>
            <person name="Huang C.-H."/>
            <person name="Liou J.-S."/>
            <person name="Miyashita M."/>
            <person name="Tamura T."/>
            <person name="Saito S."/>
            <person name="Mori K."/>
            <person name="Huang L."/>
            <person name="Sciavilla P."/>
            <person name="Sandri C."/>
            <person name="Spiezio C."/>
            <person name="Vitali F."/>
            <person name="Cavalieri D."/>
            <person name="Perpetuini G."/>
            <person name="Tofalo R."/>
            <person name="Bonetti A."/>
            <person name="Arita M."/>
            <person name="Mattarelli P."/>
        </authorList>
    </citation>
    <scope>NUCLEOTIDE SEQUENCE [LARGE SCALE GENOMIC DNA]</scope>
    <source>
        <strain evidence="7 10">RST16</strain>
        <strain evidence="8 9">RST8</strain>
    </source>
</reference>
<dbReference type="Gene3D" id="1.10.10.10">
    <property type="entry name" value="Winged helix-like DNA-binding domain superfamily/Winged helix DNA-binding domain"/>
    <property type="match status" value="1"/>
</dbReference>
<dbReference type="InterPro" id="IPR036388">
    <property type="entry name" value="WH-like_DNA-bd_sf"/>
</dbReference>
<dbReference type="InterPro" id="IPR016032">
    <property type="entry name" value="Sig_transdc_resp-reg_C-effctor"/>
</dbReference>
<dbReference type="SUPFAM" id="SSF46894">
    <property type="entry name" value="C-terminal effector domain of the bipartite response regulators"/>
    <property type="match status" value="1"/>
</dbReference>
<evidence type="ECO:0000259" key="6">
    <source>
        <dbReference type="PROSITE" id="PS50110"/>
    </source>
</evidence>
<feature type="modified residue" description="4-aspartylphosphate" evidence="4">
    <location>
        <position position="60"/>
    </location>
</feature>
<gene>
    <name evidence="8" type="ORF">EM848_00205</name>
    <name evidence="7" type="ORF">EMO90_02910</name>
</gene>
<evidence type="ECO:0000256" key="2">
    <source>
        <dbReference type="ARBA" id="ARBA00023125"/>
    </source>
</evidence>
<evidence type="ECO:0000256" key="4">
    <source>
        <dbReference type="PROSITE-ProRule" id="PRU00169"/>
    </source>
</evidence>
<dbReference type="SMART" id="SM00421">
    <property type="entry name" value="HTH_LUXR"/>
    <property type="match status" value="1"/>
</dbReference>
<keyword evidence="4" id="KW-0597">Phosphoprotein</keyword>
<dbReference type="SMART" id="SM00448">
    <property type="entry name" value="REC"/>
    <property type="match status" value="1"/>
</dbReference>
<dbReference type="PROSITE" id="PS50110">
    <property type="entry name" value="RESPONSE_REGULATORY"/>
    <property type="match status" value="1"/>
</dbReference>
<keyword evidence="2" id="KW-0238">DNA-binding</keyword>
<comment type="caution">
    <text evidence="8">The sequence shown here is derived from an EMBL/GenBank/DDBJ whole genome shotgun (WGS) entry which is preliminary data.</text>
</comment>
<evidence type="ECO:0000313" key="7">
    <source>
        <dbReference type="EMBL" id="KAA8821597.1"/>
    </source>
</evidence>
<evidence type="ECO:0000259" key="5">
    <source>
        <dbReference type="PROSITE" id="PS50043"/>
    </source>
</evidence>